<dbReference type="SFLD" id="SFLDG01072">
    <property type="entry name" value="dehydrogenase_like"/>
    <property type="match status" value="1"/>
</dbReference>
<comment type="caution">
    <text evidence="8">The sequence shown here is derived from an EMBL/GenBank/DDBJ whole genome shotgun (WGS) entry which is preliminary data.</text>
</comment>
<dbReference type="CDD" id="cd01335">
    <property type="entry name" value="Radical_SAM"/>
    <property type="match status" value="1"/>
</dbReference>
<keyword evidence="3" id="KW-0949">S-adenosyl-L-methionine</keyword>
<gene>
    <name evidence="8" type="ORF">GTP69_21170</name>
</gene>
<keyword evidence="2" id="KW-0004">4Fe-4S</keyword>
<dbReference type="InterPro" id="IPR013785">
    <property type="entry name" value="Aldolase_TIM"/>
</dbReference>
<reference evidence="8 9" key="1">
    <citation type="submission" date="2019-12" db="EMBL/GenBank/DDBJ databases">
        <title>Novel species isolated from a subtropical stream in China.</title>
        <authorList>
            <person name="Lu H."/>
        </authorList>
    </citation>
    <scope>NUCLEOTIDE SEQUENCE [LARGE SCALE GENOMIC DNA]</scope>
    <source>
        <strain evidence="8 9">CY42W</strain>
    </source>
</reference>
<proteinExistence type="predicted"/>
<dbReference type="EMBL" id="WWCT01000019">
    <property type="protein sequence ID" value="MYN28918.1"/>
    <property type="molecule type" value="Genomic_DNA"/>
</dbReference>
<keyword evidence="4" id="KW-0479">Metal-binding</keyword>
<keyword evidence="5" id="KW-0408">Iron</keyword>
<protein>
    <submittedName>
        <fullName evidence="8">Radical SAM protein</fullName>
    </submittedName>
</protein>
<evidence type="ECO:0000256" key="6">
    <source>
        <dbReference type="ARBA" id="ARBA00023014"/>
    </source>
</evidence>
<dbReference type="RefSeq" id="WP_161056704.1">
    <property type="nucleotide sequence ID" value="NZ_WWCT01000019.1"/>
</dbReference>
<dbReference type="PROSITE" id="PS51918">
    <property type="entry name" value="RADICAL_SAM"/>
    <property type="match status" value="1"/>
</dbReference>
<feature type="domain" description="Radical SAM core" evidence="7">
    <location>
        <begin position="1"/>
        <end position="249"/>
    </location>
</feature>
<dbReference type="InterPro" id="IPR058240">
    <property type="entry name" value="rSAM_sf"/>
</dbReference>
<dbReference type="SFLD" id="SFLDG01067">
    <property type="entry name" value="SPASM/twitch_domain_containing"/>
    <property type="match status" value="1"/>
</dbReference>
<evidence type="ECO:0000256" key="1">
    <source>
        <dbReference type="ARBA" id="ARBA00001966"/>
    </source>
</evidence>
<evidence type="ECO:0000256" key="2">
    <source>
        <dbReference type="ARBA" id="ARBA00022485"/>
    </source>
</evidence>
<dbReference type="InterPro" id="IPR000385">
    <property type="entry name" value="MoaA_NifB_PqqE_Fe-S-bd_CS"/>
</dbReference>
<dbReference type="Proteomes" id="UP000642144">
    <property type="component" value="Unassembled WGS sequence"/>
</dbReference>
<dbReference type="Pfam" id="PF04055">
    <property type="entry name" value="Radical_SAM"/>
    <property type="match status" value="1"/>
</dbReference>
<evidence type="ECO:0000313" key="9">
    <source>
        <dbReference type="Proteomes" id="UP000642144"/>
    </source>
</evidence>
<keyword evidence="9" id="KW-1185">Reference proteome</keyword>
<dbReference type="PANTHER" id="PTHR43273">
    <property type="entry name" value="ANAEROBIC SULFATASE-MATURATING ENZYME HOMOLOG ASLB-RELATED"/>
    <property type="match status" value="1"/>
</dbReference>
<evidence type="ECO:0000256" key="4">
    <source>
        <dbReference type="ARBA" id="ARBA00022723"/>
    </source>
</evidence>
<comment type="cofactor">
    <cofactor evidence="1">
        <name>[4Fe-4S] cluster</name>
        <dbReference type="ChEBI" id="CHEBI:49883"/>
    </cofactor>
</comment>
<evidence type="ECO:0000256" key="3">
    <source>
        <dbReference type="ARBA" id="ARBA00022691"/>
    </source>
</evidence>
<dbReference type="InterPro" id="IPR023867">
    <property type="entry name" value="Sulphatase_maturase_rSAM"/>
</dbReference>
<dbReference type="InterPro" id="IPR007197">
    <property type="entry name" value="rSAM"/>
</dbReference>
<keyword evidence="6" id="KW-0411">Iron-sulfur</keyword>
<dbReference type="SFLD" id="SFLDS00029">
    <property type="entry name" value="Radical_SAM"/>
    <property type="match status" value="1"/>
</dbReference>
<evidence type="ECO:0000256" key="5">
    <source>
        <dbReference type="ARBA" id="ARBA00023004"/>
    </source>
</evidence>
<dbReference type="Gene3D" id="3.20.20.70">
    <property type="entry name" value="Aldolase class I"/>
    <property type="match status" value="1"/>
</dbReference>
<evidence type="ECO:0000313" key="8">
    <source>
        <dbReference type="EMBL" id="MYN28918.1"/>
    </source>
</evidence>
<organism evidence="8 9">
    <name type="scientific">Duganella levis</name>
    <dbReference type="NCBI Taxonomy" id="2692169"/>
    <lineage>
        <taxon>Bacteria</taxon>
        <taxon>Pseudomonadati</taxon>
        <taxon>Pseudomonadota</taxon>
        <taxon>Betaproteobacteria</taxon>
        <taxon>Burkholderiales</taxon>
        <taxon>Oxalobacteraceae</taxon>
        <taxon>Telluria group</taxon>
        <taxon>Duganella</taxon>
    </lineage>
</organism>
<evidence type="ECO:0000259" key="7">
    <source>
        <dbReference type="PROSITE" id="PS51918"/>
    </source>
</evidence>
<dbReference type="PANTHER" id="PTHR43273:SF8">
    <property type="entry name" value="RADICAL SAM DOMAIN PROTEIN"/>
    <property type="match status" value="1"/>
</dbReference>
<dbReference type="PROSITE" id="PS01305">
    <property type="entry name" value="MOAA_NIFB_PQQE"/>
    <property type="match status" value="1"/>
</dbReference>
<dbReference type="NCBIfam" id="NF041707">
    <property type="entry name" value="rSAM_YhhB"/>
    <property type="match status" value="1"/>
</dbReference>
<dbReference type="SFLD" id="SFLDG01386">
    <property type="entry name" value="main_SPASM_domain-containing"/>
    <property type="match status" value="1"/>
</dbReference>
<sequence length="373" mass="41498">MEVDTVLVKVASRCNINCSYCYVYNMGDDGWKDMPALMSQETIEALSSALKTLCSDQSTPFATVLHGGEPLMMGARRLAYLLSKLRGVLPLTHPLCIQTNGTLITDEILDTCAAHHVAISISIDGPKPVNDKFRIGHKGESTFEKLVAGIDRLRNHPKATQLYSGLLAVIDPLSDPAEVYWFLKKLGAPSVDFLHRDGNHSNLPFGKESFESVEYGTWLSELFDTYLSDTSPIKIRFLDDLMKISMGGRGVKEGIGQKSYGILIVETDGALTKNDTLKSSFDGADKFETHWNVRNDQLSKIVKTEEFSKYHRLQVPSAIQCKTCPQLASCGGGMPLHRWHDKNGYDNPSVYCNDQKYLIQKINTRLKEEGVIS</sequence>
<name>A0ABW9W599_9BURK</name>
<dbReference type="SUPFAM" id="SSF102114">
    <property type="entry name" value="Radical SAM enzymes"/>
    <property type="match status" value="1"/>
</dbReference>
<accession>A0ABW9W599</accession>